<evidence type="ECO:0000256" key="5">
    <source>
        <dbReference type="ARBA" id="ARBA00023136"/>
    </source>
</evidence>
<dbReference type="PANTHER" id="PTHR44755">
    <property type="entry name" value="NATRIURETIC PEPTIDE RECEPTOR 3-RELATED"/>
    <property type="match status" value="1"/>
</dbReference>
<evidence type="ECO:0000256" key="7">
    <source>
        <dbReference type="ARBA" id="ARBA00023180"/>
    </source>
</evidence>
<dbReference type="KEGG" id="api:103309276"/>
<name>A0A8R2F895_ACYPI</name>
<dbReference type="InterPro" id="IPR001170">
    <property type="entry name" value="ANPR/GUC"/>
</dbReference>
<keyword evidence="10" id="KW-1185">Reference proteome</keyword>
<dbReference type="InterPro" id="IPR001828">
    <property type="entry name" value="ANF_lig-bd_rcpt"/>
</dbReference>
<dbReference type="Proteomes" id="UP000007819">
    <property type="component" value="Chromosome A1"/>
</dbReference>
<protein>
    <recommendedName>
        <fullName evidence="8">Receptor ligand binding region domain-containing protein</fullName>
    </recommendedName>
</protein>
<evidence type="ECO:0000256" key="3">
    <source>
        <dbReference type="ARBA" id="ARBA00022729"/>
    </source>
</evidence>
<reference evidence="9" key="2">
    <citation type="submission" date="2022-06" db="UniProtKB">
        <authorList>
            <consortium name="EnsemblMetazoa"/>
        </authorList>
    </citation>
    <scope>IDENTIFICATION</scope>
</reference>
<keyword evidence="5" id="KW-0472">Membrane</keyword>
<sequence length="184" mass="20487">MVVCANPLTVREILLAADELNMIDSGEYVFFNIELFSSLNNGSLTPWYVGNDTAERNERAKNAYSALLTVTAREPNNEAYRNFSVEVKRVAEEKYNYTFGNESVSTFVTAFYDAVLLYGLALNETLARGGNQSDGTAIVKAMWNKTFTGITGDVNIDANGDRIADYSLLDMDPETHKFKVYTSI</sequence>
<keyword evidence="2" id="KW-0812">Transmembrane</keyword>
<accession>A0A8R2F895</accession>
<keyword evidence="4" id="KW-1133">Transmembrane helix</keyword>
<dbReference type="Pfam" id="PF01094">
    <property type="entry name" value="ANF_receptor"/>
    <property type="match status" value="1"/>
</dbReference>
<proteinExistence type="predicted"/>
<dbReference type="RefSeq" id="XP_008182507.1">
    <property type="nucleotide sequence ID" value="XM_008184285.2"/>
</dbReference>
<feature type="domain" description="Receptor ligand binding region" evidence="8">
    <location>
        <begin position="2"/>
        <end position="173"/>
    </location>
</feature>
<evidence type="ECO:0000256" key="1">
    <source>
        <dbReference type="ARBA" id="ARBA00004479"/>
    </source>
</evidence>
<dbReference type="OrthoDB" id="302535at2759"/>
<dbReference type="PRINTS" id="PR00255">
    <property type="entry name" value="NATPEPTIDER"/>
</dbReference>
<dbReference type="GO" id="GO:0007165">
    <property type="term" value="P:signal transduction"/>
    <property type="evidence" value="ECO:0007669"/>
    <property type="project" value="TreeGrafter"/>
</dbReference>
<evidence type="ECO:0000256" key="6">
    <source>
        <dbReference type="ARBA" id="ARBA00023170"/>
    </source>
</evidence>
<evidence type="ECO:0000259" key="8">
    <source>
        <dbReference type="Pfam" id="PF01094"/>
    </source>
</evidence>
<comment type="subcellular location">
    <subcellularLocation>
        <location evidence="1">Membrane</location>
        <topology evidence="1">Single-pass type I membrane protein</topology>
    </subcellularLocation>
</comment>
<evidence type="ECO:0000256" key="4">
    <source>
        <dbReference type="ARBA" id="ARBA00022989"/>
    </source>
</evidence>
<dbReference type="InterPro" id="IPR052612">
    <property type="entry name" value="ANP_Clearance_Receptor"/>
</dbReference>
<keyword evidence="6" id="KW-0675">Receptor</keyword>
<evidence type="ECO:0000313" key="9">
    <source>
        <dbReference type="EnsemblMetazoa" id="XP_008182507.1"/>
    </source>
</evidence>
<dbReference type="AlphaFoldDB" id="A0A8R2F895"/>
<dbReference type="GeneID" id="103309276"/>
<dbReference type="GO" id="GO:0016020">
    <property type="term" value="C:membrane"/>
    <property type="evidence" value="ECO:0007669"/>
    <property type="project" value="UniProtKB-SubCell"/>
</dbReference>
<dbReference type="GO" id="GO:0017046">
    <property type="term" value="F:peptide hormone binding"/>
    <property type="evidence" value="ECO:0007669"/>
    <property type="project" value="TreeGrafter"/>
</dbReference>
<dbReference type="PANTHER" id="PTHR44755:SF5">
    <property type="entry name" value="GUANYLATE CYCLASE"/>
    <property type="match status" value="1"/>
</dbReference>
<keyword evidence="3" id="KW-0732">Signal</keyword>
<dbReference type="EnsemblMetazoa" id="XM_008184285.2">
    <property type="protein sequence ID" value="XP_008182507.1"/>
    <property type="gene ID" value="LOC103309276"/>
</dbReference>
<keyword evidence="7" id="KW-0325">Glycoprotein</keyword>
<dbReference type="InterPro" id="IPR028082">
    <property type="entry name" value="Peripla_BP_I"/>
</dbReference>
<dbReference type="Gene3D" id="3.40.50.2300">
    <property type="match status" value="1"/>
</dbReference>
<organism evidence="9 10">
    <name type="scientific">Acyrthosiphon pisum</name>
    <name type="common">Pea aphid</name>
    <dbReference type="NCBI Taxonomy" id="7029"/>
    <lineage>
        <taxon>Eukaryota</taxon>
        <taxon>Metazoa</taxon>
        <taxon>Ecdysozoa</taxon>
        <taxon>Arthropoda</taxon>
        <taxon>Hexapoda</taxon>
        <taxon>Insecta</taxon>
        <taxon>Pterygota</taxon>
        <taxon>Neoptera</taxon>
        <taxon>Paraneoptera</taxon>
        <taxon>Hemiptera</taxon>
        <taxon>Sternorrhyncha</taxon>
        <taxon>Aphidomorpha</taxon>
        <taxon>Aphidoidea</taxon>
        <taxon>Aphididae</taxon>
        <taxon>Macrosiphini</taxon>
        <taxon>Acyrthosiphon</taxon>
    </lineage>
</organism>
<evidence type="ECO:0000256" key="2">
    <source>
        <dbReference type="ARBA" id="ARBA00022692"/>
    </source>
</evidence>
<evidence type="ECO:0000313" key="10">
    <source>
        <dbReference type="Proteomes" id="UP000007819"/>
    </source>
</evidence>
<reference evidence="10" key="1">
    <citation type="submission" date="2010-06" db="EMBL/GenBank/DDBJ databases">
        <authorList>
            <person name="Jiang H."/>
            <person name="Abraham K."/>
            <person name="Ali S."/>
            <person name="Alsbrooks S.L."/>
            <person name="Anim B.N."/>
            <person name="Anosike U.S."/>
            <person name="Attaway T."/>
            <person name="Bandaranaike D.P."/>
            <person name="Battles P.K."/>
            <person name="Bell S.N."/>
            <person name="Bell A.V."/>
            <person name="Beltran B."/>
            <person name="Bickham C."/>
            <person name="Bustamante Y."/>
            <person name="Caleb T."/>
            <person name="Canada A."/>
            <person name="Cardenas V."/>
            <person name="Carter K."/>
            <person name="Chacko J."/>
            <person name="Chandrabose M.N."/>
            <person name="Chavez D."/>
            <person name="Chavez A."/>
            <person name="Chen L."/>
            <person name="Chu H.-S."/>
            <person name="Claassen K.J."/>
            <person name="Cockrell R."/>
            <person name="Collins M."/>
            <person name="Cooper J.A."/>
            <person name="Cree A."/>
            <person name="Curry S.M."/>
            <person name="Da Y."/>
            <person name="Dao M.D."/>
            <person name="Das B."/>
            <person name="Davila M.-L."/>
            <person name="Davy-Carroll L."/>
            <person name="Denson S."/>
            <person name="Dinh H."/>
            <person name="Ebong V.E."/>
            <person name="Edwards J.R."/>
            <person name="Egan A."/>
            <person name="El-Daye J."/>
            <person name="Escobedo L."/>
            <person name="Fernandez S."/>
            <person name="Fernando P.R."/>
            <person name="Flagg N."/>
            <person name="Forbes L.D."/>
            <person name="Fowler R.G."/>
            <person name="Fu Q."/>
            <person name="Gabisi R.A."/>
            <person name="Ganer J."/>
            <person name="Garbino Pronczuk A."/>
            <person name="Garcia R.M."/>
            <person name="Garner T."/>
            <person name="Garrett T.E."/>
            <person name="Gonzalez D.A."/>
            <person name="Hamid H."/>
            <person name="Hawkins E.S."/>
            <person name="Hirani K."/>
            <person name="Hogues M.E."/>
            <person name="Hollins B."/>
            <person name="Hsiao C.-H."/>
            <person name="Jabil R."/>
            <person name="James M.L."/>
            <person name="Jhangiani S.N."/>
            <person name="Johnson B."/>
            <person name="Johnson Q."/>
            <person name="Joshi V."/>
            <person name="Kalu J.B."/>
            <person name="Kam C."/>
            <person name="Kashfia A."/>
            <person name="Keebler J."/>
            <person name="Kisamo H."/>
            <person name="Kovar C.L."/>
            <person name="Lago L.A."/>
            <person name="Lai C.-Y."/>
            <person name="Laidlaw J."/>
            <person name="Lara F."/>
            <person name="Le T.-K."/>
            <person name="Lee S.L."/>
            <person name="Legall F.H."/>
            <person name="Lemon S.J."/>
            <person name="Lewis L.R."/>
            <person name="Li B."/>
            <person name="Liu Y."/>
            <person name="Liu Y.-S."/>
            <person name="Lopez J."/>
            <person name="Lozado R.J."/>
            <person name="Lu J."/>
            <person name="Madu R.C."/>
            <person name="Maheshwari M."/>
            <person name="Maheshwari R."/>
            <person name="Malloy K."/>
            <person name="Martinez E."/>
            <person name="Mathew T."/>
            <person name="Mercado I.C."/>
            <person name="Mercado C."/>
            <person name="Meyer B."/>
            <person name="Montgomery K."/>
            <person name="Morgan M.B."/>
            <person name="Munidasa M."/>
            <person name="Nazareth L.V."/>
            <person name="Nelson J."/>
            <person name="Ng B.M."/>
            <person name="Nguyen N.B."/>
            <person name="Nguyen P.Q."/>
            <person name="Nguyen T."/>
            <person name="Obregon M."/>
            <person name="Okwuonu G.O."/>
            <person name="Onwere C.G."/>
            <person name="Orozco G."/>
            <person name="Parra A."/>
            <person name="Patel S."/>
            <person name="Patil S."/>
            <person name="Perez A."/>
            <person name="Perez Y."/>
            <person name="Pham C."/>
            <person name="Primus E.L."/>
            <person name="Pu L.-L."/>
            <person name="Puazo M."/>
            <person name="Qin X."/>
            <person name="Quiroz J.B."/>
            <person name="Reese J."/>
            <person name="Richards S."/>
            <person name="Rives C.M."/>
            <person name="Robberts R."/>
            <person name="Ruiz S.J."/>
            <person name="Ruiz M.J."/>
            <person name="Santibanez J."/>
            <person name="Schneider B.W."/>
            <person name="Sisson I."/>
            <person name="Smith M."/>
            <person name="Sodergren E."/>
            <person name="Song X.-Z."/>
            <person name="Song B.B."/>
            <person name="Summersgill H."/>
            <person name="Thelus R."/>
            <person name="Thornton R.D."/>
            <person name="Trejos Z.Y."/>
            <person name="Usmani K."/>
            <person name="Vattathil S."/>
            <person name="Villasana D."/>
            <person name="Walker D.L."/>
            <person name="Wang S."/>
            <person name="Wang K."/>
            <person name="White C.S."/>
            <person name="Williams A.C."/>
            <person name="Williamson J."/>
            <person name="Wilson K."/>
            <person name="Woghiren I.O."/>
            <person name="Woodworth J.R."/>
            <person name="Worley K.C."/>
            <person name="Wright R.A."/>
            <person name="Wu W."/>
            <person name="Young L."/>
            <person name="Zhang L."/>
            <person name="Zhang J."/>
            <person name="Zhu Y."/>
            <person name="Muzny D.M."/>
            <person name="Weinstock G."/>
            <person name="Gibbs R.A."/>
        </authorList>
    </citation>
    <scope>NUCLEOTIDE SEQUENCE [LARGE SCALE GENOMIC DNA]</scope>
    <source>
        <strain evidence="10">LSR1</strain>
    </source>
</reference>
<dbReference type="GO" id="GO:0016941">
    <property type="term" value="F:natriuretic peptide receptor activity"/>
    <property type="evidence" value="ECO:0007669"/>
    <property type="project" value="TreeGrafter"/>
</dbReference>
<dbReference type="SUPFAM" id="SSF53822">
    <property type="entry name" value="Periplasmic binding protein-like I"/>
    <property type="match status" value="1"/>
</dbReference>